<evidence type="ECO:0000313" key="8">
    <source>
        <dbReference type="Proteomes" id="UP000436088"/>
    </source>
</evidence>
<sequence>MEEEPVNVNEFKELARKAPPKMYYDFYTGGAEDQYTLQENEEAFCRIINRPRILRDVRSIDLSTTMSGYNISMPVLIAPTSMHKLANPEGVTYSASKISDLNLFQNFYRVLSTGSTCSLEEVALSCSAIRFFQLFVYKRRDISAKLVQRAESNGYKAIVLTVDCPRIGRRESDVKNKRTICIPIFHLLSIIDMNTTHRTSAEEPGWMEVQVWKLLSTGLSMLCSIERIGSHMCTRTDIAWLKSTTNLPILIKRVLTSEDAIKSLEVGVSGIIVSNHVGRQLDYSPATIDVLEEVVHAVGGKVPVFIEGGMWRGTDVFKAMALAARAVLAGCVRTCERRYGVKRVLEMLKDELELAMALSGCSSLKEITRSHVRTEREQQIVSML</sequence>
<dbReference type="SUPFAM" id="SSF51395">
    <property type="entry name" value="FMN-linked oxidoreductases"/>
    <property type="match status" value="1"/>
</dbReference>
<dbReference type="GO" id="GO:0016491">
    <property type="term" value="F:oxidoreductase activity"/>
    <property type="evidence" value="ECO:0007669"/>
    <property type="project" value="UniProtKB-KW"/>
</dbReference>
<dbReference type="FunFam" id="3.20.20.70:FF:000056">
    <property type="entry name" value="hydroxyacid oxidase 2"/>
    <property type="match status" value="1"/>
</dbReference>
<dbReference type="InterPro" id="IPR012133">
    <property type="entry name" value="Alpha-hydoxy_acid_DH_FMN"/>
</dbReference>
<keyword evidence="8" id="KW-1185">Reference proteome</keyword>
<feature type="binding site" evidence="5">
    <location>
        <position position="279"/>
    </location>
    <ligand>
        <name>glyoxylate</name>
        <dbReference type="ChEBI" id="CHEBI:36655"/>
    </ligand>
</feature>
<evidence type="ECO:0000256" key="2">
    <source>
        <dbReference type="ARBA" id="ARBA00023002"/>
    </source>
</evidence>
<dbReference type="Gene3D" id="3.20.20.70">
    <property type="entry name" value="Aldolase class I"/>
    <property type="match status" value="1"/>
</dbReference>
<dbReference type="PANTHER" id="PTHR10578">
    <property type="entry name" value="S -2-HYDROXY-ACID OXIDASE-RELATED"/>
    <property type="match status" value="1"/>
</dbReference>
<dbReference type="InterPro" id="IPR000262">
    <property type="entry name" value="FMN-dep_DH"/>
</dbReference>
<feature type="binding site" evidence="5">
    <location>
        <position position="276"/>
    </location>
    <ligand>
        <name>glyoxylate</name>
        <dbReference type="ChEBI" id="CHEBI:36655"/>
    </ligand>
</feature>
<dbReference type="PIRSF" id="PIRSF000138">
    <property type="entry name" value="Al-hdrx_acd_dh"/>
    <property type="match status" value="1"/>
</dbReference>
<feature type="binding site" evidence="5">
    <location>
        <position position="133"/>
    </location>
    <ligand>
        <name>FMN</name>
        <dbReference type="ChEBI" id="CHEBI:58210"/>
    </ligand>
</feature>
<dbReference type="GO" id="GO:0005737">
    <property type="term" value="C:cytoplasm"/>
    <property type="evidence" value="ECO:0007669"/>
    <property type="project" value="UniProtKB-ARBA"/>
</dbReference>
<dbReference type="PROSITE" id="PS51349">
    <property type="entry name" value="FMN_HYDROXY_ACID_DH_2"/>
    <property type="match status" value="1"/>
</dbReference>
<comment type="similarity">
    <text evidence="3">Belongs to the FMN-dependent alpha-hydroxy acid dehydrogenase family.</text>
</comment>
<evidence type="ECO:0000256" key="4">
    <source>
        <dbReference type="PIRSR" id="PIRSR000138-1"/>
    </source>
</evidence>
<dbReference type="PANTHER" id="PTHR10578:SF120">
    <property type="entry name" value="(S)-2-HYDROXY-ACID OXIDASE"/>
    <property type="match status" value="1"/>
</dbReference>
<dbReference type="EMBL" id="VEPZ02001402">
    <property type="protein sequence ID" value="KAE8675324.1"/>
    <property type="molecule type" value="Genomic_DNA"/>
</dbReference>
<gene>
    <name evidence="7" type="ORF">F3Y22_tig00111678pilonHSYRG00066</name>
</gene>
<feature type="binding site" evidence="5">
    <location>
        <position position="170"/>
    </location>
    <ligand>
        <name>glyoxylate</name>
        <dbReference type="ChEBI" id="CHEBI:36655"/>
    </ligand>
</feature>
<organism evidence="7 8">
    <name type="scientific">Hibiscus syriacus</name>
    <name type="common">Rose of Sharon</name>
    <dbReference type="NCBI Taxonomy" id="106335"/>
    <lineage>
        <taxon>Eukaryota</taxon>
        <taxon>Viridiplantae</taxon>
        <taxon>Streptophyta</taxon>
        <taxon>Embryophyta</taxon>
        <taxon>Tracheophyta</taxon>
        <taxon>Spermatophyta</taxon>
        <taxon>Magnoliopsida</taxon>
        <taxon>eudicotyledons</taxon>
        <taxon>Gunneridae</taxon>
        <taxon>Pentapetalae</taxon>
        <taxon>rosids</taxon>
        <taxon>malvids</taxon>
        <taxon>Malvales</taxon>
        <taxon>Malvaceae</taxon>
        <taxon>Malvoideae</taxon>
        <taxon>Hibiscus</taxon>
    </lineage>
</organism>
<dbReference type="InterPro" id="IPR013785">
    <property type="entry name" value="Aldolase_TIM"/>
</dbReference>
<dbReference type="CDD" id="cd02809">
    <property type="entry name" value="alpha_hydroxyacid_oxid_FMN"/>
    <property type="match status" value="1"/>
</dbReference>
<feature type="domain" description="FMN hydroxy acid dehydrogenase" evidence="6">
    <location>
        <begin position="1"/>
        <end position="377"/>
    </location>
</feature>
<keyword evidence="5" id="KW-0285">Flavoprotein</keyword>
<feature type="binding site" evidence="5">
    <location>
        <position position="252"/>
    </location>
    <ligand>
        <name>FMN</name>
        <dbReference type="ChEBI" id="CHEBI:58210"/>
    </ligand>
</feature>
<feature type="binding site" evidence="5">
    <location>
        <position position="161"/>
    </location>
    <ligand>
        <name>FMN</name>
        <dbReference type="ChEBI" id="CHEBI:58210"/>
    </ligand>
</feature>
<feature type="binding site" evidence="5">
    <location>
        <position position="274"/>
    </location>
    <ligand>
        <name>FMN</name>
        <dbReference type="ChEBI" id="CHEBI:58210"/>
    </ligand>
</feature>
<evidence type="ECO:0000259" key="6">
    <source>
        <dbReference type="PROSITE" id="PS51349"/>
    </source>
</evidence>
<keyword evidence="2" id="KW-0560">Oxidoreductase</keyword>
<evidence type="ECO:0000256" key="3">
    <source>
        <dbReference type="ARBA" id="ARBA00024042"/>
    </source>
</evidence>
<evidence type="ECO:0000256" key="5">
    <source>
        <dbReference type="PIRSR" id="PIRSR000138-2"/>
    </source>
</evidence>
<name>A0A6A2YIK0_HIBSY</name>
<dbReference type="AlphaFoldDB" id="A0A6A2YIK0"/>
<dbReference type="Proteomes" id="UP000436088">
    <property type="component" value="Unassembled WGS sequence"/>
</dbReference>
<keyword evidence="5" id="KW-0288">FMN</keyword>
<feature type="binding site" evidence="5">
    <location>
        <position position="112"/>
    </location>
    <ligand>
        <name>FMN</name>
        <dbReference type="ChEBI" id="CHEBI:58210"/>
    </ligand>
</feature>
<feature type="active site" description="Proton acceptor" evidence="4">
    <location>
        <position position="276"/>
    </location>
</feature>
<reference evidence="7" key="1">
    <citation type="submission" date="2019-09" db="EMBL/GenBank/DDBJ databases">
        <title>Draft genome information of white flower Hibiscus syriacus.</title>
        <authorList>
            <person name="Kim Y.-M."/>
        </authorList>
    </citation>
    <scope>NUCLEOTIDE SEQUENCE [LARGE SCALE GENOMIC DNA]</scope>
    <source>
        <strain evidence="7">YM2019G1</strain>
    </source>
</reference>
<dbReference type="Pfam" id="PF01070">
    <property type="entry name" value="FMN_dh"/>
    <property type="match status" value="1"/>
</dbReference>
<evidence type="ECO:0000256" key="1">
    <source>
        <dbReference type="ARBA" id="ARBA00001917"/>
    </source>
</evidence>
<proteinExistence type="inferred from homology"/>
<protein>
    <submittedName>
        <fullName evidence="7">Peroxisomal (S)-2-hydroxy-acid oxidase GLO4</fullName>
    </submittedName>
</protein>
<dbReference type="InterPro" id="IPR037396">
    <property type="entry name" value="FMN_HAD"/>
</dbReference>
<evidence type="ECO:0000313" key="7">
    <source>
        <dbReference type="EMBL" id="KAE8675324.1"/>
    </source>
</evidence>
<comment type="cofactor">
    <cofactor evidence="1">
        <name>FMN</name>
        <dbReference type="ChEBI" id="CHEBI:58210"/>
    </cofactor>
</comment>
<dbReference type="GO" id="GO:0010181">
    <property type="term" value="F:FMN binding"/>
    <property type="evidence" value="ECO:0007669"/>
    <property type="project" value="InterPro"/>
</dbReference>
<comment type="caution">
    <text evidence="7">The sequence shown here is derived from an EMBL/GenBank/DDBJ whole genome shotgun (WGS) entry which is preliminary data.</text>
</comment>
<accession>A0A6A2YIK0</accession>